<keyword evidence="4 9" id="KW-0805">Transcription regulation</keyword>
<dbReference type="InterPro" id="IPR015300">
    <property type="entry name" value="DNA-bd_pseudobarrel_sf"/>
</dbReference>
<accession>A0A0K9PGM5</accession>
<dbReference type="FunFam" id="2.40.330.10:FF:000001">
    <property type="entry name" value="Auxin response factor"/>
    <property type="match status" value="1"/>
</dbReference>
<comment type="caution">
    <text evidence="11">The sequence shown here is derived from an EMBL/GenBank/DDBJ whole genome shotgun (WGS) entry which is preliminary data.</text>
</comment>
<evidence type="ECO:0000313" key="11">
    <source>
        <dbReference type="EMBL" id="KMZ68109.1"/>
    </source>
</evidence>
<evidence type="ECO:0000256" key="2">
    <source>
        <dbReference type="ARBA" id="ARBA00004123"/>
    </source>
</evidence>
<evidence type="ECO:0000256" key="4">
    <source>
        <dbReference type="ARBA" id="ARBA00023015"/>
    </source>
</evidence>
<evidence type="ECO:0000313" key="12">
    <source>
        <dbReference type="Proteomes" id="UP000036987"/>
    </source>
</evidence>
<keyword evidence="5 9" id="KW-0238">DNA-binding</keyword>
<protein>
    <recommendedName>
        <fullName evidence="9">Auxin response factor</fullName>
    </recommendedName>
</protein>
<dbReference type="GO" id="GO:0000976">
    <property type="term" value="F:transcription cis-regulatory region binding"/>
    <property type="evidence" value="ECO:0000318"/>
    <property type="project" value="GO_Central"/>
</dbReference>
<keyword evidence="7 9" id="KW-0539">Nucleus</keyword>
<evidence type="ECO:0000256" key="8">
    <source>
        <dbReference type="ARBA" id="ARBA00023294"/>
    </source>
</evidence>
<dbReference type="PANTHER" id="PTHR31384">
    <property type="entry name" value="AUXIN RESPONSE FACTOR 4-RELATED"/>
    <property type="match status" value="1"/>
</dbReference>
<dbReference type="GO" id="GO:0009734">
    <property type="term" value="P:auxin-activated signaling pathway"/>
    <property type="evidence" value="ECO:0007669"/>
    <property type="project" value="UniProtKB-KW"/>
</dbReference>
<dbReference type="CDD" id="cd10017">
    <property type="entry name" value="B3_DNA"/>
    <property type="match status" value="1"/>
</dbReference>
<dbReference type="Proteomes" id="UP000036987">
    <property type="component" value="Unassembled WGS sequence"/>
</dbReference>
<dbReference type="InterPro" id="IPR044835">
    <property type="entry name" value="ARF_plant"/>
</dbReference>
<dbReference type="Pfam" id="PF02362">
    <property type="entry name" value="B3"/>
    <property type="match status" value="1"/>
</dbReference>
<dbReference type="EMBL" id="LFYR01000864">
    <property type="protein sequence ID" value="KMZ68109.1"/>
    <property type="molecule type" value="Genomic_DNA"/>
</dbReference>
<name>A0A0K9PGM5_ZOSMR</name>
<reference evidence="12" key="1">
    <citation type="journal article" date="2016" name="Nature">
        <title>The genome of the seagrass Zostera marina reveals angiosperm adaptation to the sea.</title>
        <authorList>
            <person name="Olsen J.L."/>
            <person name="Rouze P."/>
            <person name="Verhelst B."/>
            <person name="Lin Y.-C."/>
            <person name="Bayer T."/>
            <person name="Collen J."/>
            <person name="Dattolo E."/>
            <person name="De Paoli E."/>
            <person name="Dittami S."/>
            <person name="Maumus F."/>
            <person name="Michel G."/>
            <person name="Kersting A."/>
            <person name="Lauritano C."/>
            <person name="Lohaus R."/>
            <person name="Toepel M."/>
            <person name="Tonon T."/>
            <person name="Vanneste K."/>
            <person name="Amirebrahimi M."/>
            <person name="Brakel J."/>
            <person name="Bostroem C."/>
            <person name="Chovatia M."/>
            <person name="Grimwood J."/>
            <person name="Jenkins J.W."/>
            <person name="Jueterbock A."/>
            <person name="Mraz A."/>
            <person name="Stam W.T."/>
            <person name="Tice H."/>
            <person name="Bornberg-Bauer E."/>
            <person name="Green P.J."/>
            <person name="Pearson G.A."/>
            <person name="Procaccini G."/>
            <person name="Duarte C.M."/>
            <person name="Schmutz J."/>
            <person name="Reusch T.B.H."/>
            <person name="Van de Peer Y."/>
        </authorList>
    </citation>
    <scope>NUCLEOTIDE SEQUENCE [LARGE SCALE GENOMIC DNA]</scope>
    <source>
        <strain evidence="12">cv. Finnish</strain>
    </source>
</reference>
<dbReference type="PROSITE" id="PS50863">
    <property type="entry name" value="B3"/>
    <property type="match status" value="1"/>
</dbReference>
<dbReference type="Pfam" id="PF06507">
    <property type="entry name" value="ARF_AD"/>
    <property type="match status" value="1"/>
</dbReference>
<proteinExistence type="inferred from homology"/>
<organism evidence="11 12">
    <name type="scientific">Zostera marina</name>
    <name type="common">Eelgrass</name>
    <dbReference type="NCBI Taxonomy" id="29655"/>
    <lineage>
        <taxon>Eukaryota</taxon>
        <taxon>Viridiplantae</taxon>
        <taxon>Streptophyta</taxon>
        <taxon>Embryophyta</taxon>
        <taxon>Tracheophyta</taxon>
        <taxon>Spermatophyta</taxon>
        <taxon>Magnoliopsida</taxon>
        <taxon>Liliopsida</taxon>
        <taxon>Zosteraceae</taxon>
        <taxon>Zostera</taxon>
    </lineage>
</organism>
<keyword evidence="6 9" id="KW-0804">Transcription</keyword>
<evidence type="ECO:0000256" key="3">
    <source>
        <dbReference type="ARBA" id="ARBA00007853"/>
    </source>
</evidence>
<keyword evidence="12" id="KW-1185">Reference proteome</keyword>
<dbReference type="GO" id="GO:0005634">
    <property type="term" value="C:nucleus"/>
    <property type="evidence" value="ECO:0000318"/>
    <property type="project" value="GO_Central"/>
</dbReference>
<evidence type="ECO:0000256" key="5">
    <source>
        <dbReference type="ARBA" id="ARBA00023125"/>
    </source>
</evidence>
<evidence type="ECO:0000256" key="1">
    <source>
        <dbReference type="ARBA" id="ARBA00003182"/>
    </source>
</evidence>
<comment type="function">
    <text evidence="1 9">Auxin response factors (ARFs) are transcriptional factors that bind specifically to the DNA sequence 5'-TGTCTC-3' found in the auxin-responsive promoter elements (AuxREs).</text>
</comment>
<evidence type="ECO:0000256" key="6">
    <source>
        <dbReference type="ARBA" id="ARBA00023163"/>
    </source>
</evidence>
<comment type="subunit">
    <text evidence="9">Homodimers and heterodimers.</text>
</comment>
<comment type="similarity">
    <text evidence="3 9">Belongs to the ARF family.</text>
</comment>
<dbReference type="SMART" id="SM01019">
    <property type="entry name" value="B3"/>
    <property type="match status" value="1"/>
</dbReference>
<gene>
    <name evidence="11" type="ORF">ZOSMA_24G01320</name>
</gene>
<evidence type="ECO:0000259" key="10">
    <source>
        <dbReference type="PROSITE" id="PS50863"/>
    </source>
</evidence>
<sequence>MEIDLNTMEEEEEEGDREVGVAVCLELWHACAGPMVWLPRKGNSVVYLPQGHLELSGASAVGGDFRFDLPAHVFCRVVGVQLLAETATDQVFARLSLVPHDQHEEGDTAETEEFVTAGFKSSTSTTPHMFCKTLTASDTSTHGGFSVPRRAAEDCFPPLDYKLQRPSQELIAKDLHGMEWKFRHIYRGQPRRHLLTTGWSAFVNKKKLVSGDAVLFLRGVDGELRLGIRRAGQLKDANFNCSLYGETFNPGTFATISNTVRTSGVFHINYNPRATSSEFLVPKWKFLKSIRHSFSSGMRFKTQLDSEDTSERRSTGVITGIDDLDPVRWPSSKWRCLTVSDGMMGQTAIGIIGSLHGKLSLMQVQITCPHQFQRETRSVLQQSWMLQFLTEERQALRNLQATTRSCKVKKF</sequence>
<dbReference type="AlphaFoldDB" id="A0A0K9PGM5"/>
<dbReference type="Gene3D" id="2.30.30.1040">
    <property type="match status" value="1"/>
</dbReference>
<dbReference type="GO" id="GO:0006355">
    <property type="term" value="P:regulation of DNA-templated transcription"/>
    <property type="evidence" value="ECO:0000318"/>
    <property type="project" value="GO_Central"/>
</dbReference>
<evidence type="ECO:0000256" key="9">
    <source>
        <dbReference type="RuleBase" id="RU004561"/>
    </source>
</evidence>
<dbReference type="OrthoDB" id="1934379at2759"/>
<dbReference type="PANTHER" id="PTHR31384:SF5">
    <property type="entry name" value="AUXIN RESPONSE FACTOR 3"/>
    <property type="match status" value="1"/>
</dbReference>
<feature type="domain" description="TF-B3" evidence="10">
    <location>
        <begin position="130"/>
        <end position="232"/>
    </location>
</feature>
<dbReference type="Gene3D" id="2.40.330.10">
    <property type="entry name" value="DNA-binding pseudobarrel domain"/>
    <property type="match status" value="1"/>
</dbReference>
<dbReference type="SUPFAM" id="SSF101936">
    <property type="entry name" value="DNA-binding pseudobarrel domain"/>
    <property type="match status" value="1"/>
</dbReference>
<keyword evidence="8 9" id="KW-0927">Auxin signaling pathway</keyword>
<comment type="subcellular location">
    <subcellularLocation>
        <location evidence="2 9">Nucleus</location>
    </subcellularLocation>
</comment>
<evidence type="ECO:0000256" key="7">
    <source>
        <dbReference type="ARBA" id="ARBA00023242"/>
    </source>
</evidence>
<dbReference type="STRING" id="29655.A0A0K9PGM5"/>
<dbReference type="InterPro" id="IPR003340">
    <property type="entry name" value="B3_DNA-bd"/>
</dbReference>
<dbReference type="OMA" id="VGNQNCY"/>
<dbReference type="InterPro" id="IPR010525">
    <property type="entry name" value="ARF_dom"/>
</dbReference>